<feature type="compositionally biased region" description="Polar residues" evidence="1">
    <location>
        <begin position="78"/>
        <end position="87"/>
    </location>
</feature>
<accession>A0A0D8YCJ4</accession>
<proteinExistence type="predicted"/>
<dbReference type="AlphaFoldDB" id="A0A0D8YCJ4"/>
<feature type="compositionally biased region" description="Basic and acidic residues" evidence="1">
    <location>
        <begin position="1"/>
        <end position="11"/>
    </location>
</feature>
<dbReference type="Proteomes" id="UP000053766">
    <property type="component" value="Unassembled WGS sequence"/>
</dbReference>
<evidence type="ECO:0000313" key="2">
    <source>
        <dbReference type="EMBL" id="KJH52291.1"/>
    </source>
</evidence>
<organism evidence="2 3">
    <name type="scientific">Dictyocaulus viviparus</name>
    <name type="common">Bovine lungworm</name>
    <dbReference type="NCBI Taxonomy" id="29172"/>
    <lineage>
        <taxon>Eukaryota</taxon>
        <taxon>Metazoa</taxon>
        <taxon>Ecdysozoa</taxon>
        <taxon>Nematoda</taxon>
        <taxon>Chromadorea</taxon>
        <taxon>Rhabditida</taxon>
        <taxon>Rhabditina</taxon>
        <taxon>Rhabditomorpha</taxon>
        <taxon>Strongyloidea</taxon>
        <taxon>Metastrongylidae</taxon>
        <taxon>Dictyocaulus</taxon>
    </lineage>
</organism>
<name>A0A0D8YCJ4_DICVI</name>
<sequence length="148" mass="17073">MTKSSNMRDKPPSIPPPHPPLRNIDLVLIASPHQNVVIHSKRVYEIQAEEGCFTSLPDLHEITENPPRSQSNEERTFTADQEYSPRSSLKRPETGDLKKIRLEHEHDDHKSMARKKERKLNTLRFTRIPCVQSSSNQIQPQKYGDVTL</sequence>
<feature type="region of interest" description="Disordered" evidence="1">
    <location>
        <begin position="55"/>
        <end position="119"/>
    </location>
</feature>
<evidence type="ECO:0000313" key="3">
    <source>
        <dbReference type="Proteomes" id="UP000053766"/>
    </source>
</evidence>
<reference evidence="2 3" key="1">
    <citation type="submission" date="2013-11" db="EMBL/GenBank/DDBJ databases">
        <title>Draft genome of the bovine lungworm Dictyocaulus viviparus.</title>
        <authorList>
            <person name="Mitreva M."/>
        </authorList>
    </citation>
    <scope>NUCLEOTIDE SEQUENCE [LARGE SCALE GENOMIC DNA]</scope>
    <source>
        <strain evidence="2 3">HannoverDv2000</strain>
    </source>
</reference>
<dbReference type="EMBL" id="KN716167">
    <property type="protein sequence ID" value="KJH52291.1"/>
    <property type="molecule type" value="Genomic_DNA"/>
</dbReference>
<reference evidence="3" key="2">
    <citation type="journal article" date="2016" name="Sci. Rep.">
        <title>Dictyocaulus viviparus genome, variome and transcriptome elucidate lungworm biology and support future intervention.</title>
        <authorList>
            <person name="McNulty S.N."/>
            <person name="Strube C."/>
            <person name="Rosa B.A."/>
            <person name="Martin J.C."/>
            <person name="Tyagi R."/>
            <person name="Choi Y.J."/>
            <person name="Wang Q."/>
            <person name="Hallsworth Pepin K."/>
            <person name="Zhang X."/>
            <person name="Ozersky P."/>
            <person name="Wilson R.K."/>
            <person name="Sternberg P.W."/>
            <person name="Gasser R.B."/>
            <person name="Mitreva M."/>
        </authorList>
    </citation>
    <scope>NUCLEOTIDE SEQUENCE [LARGE SCALE GENOMIC DNA]</scope>
    <source>
        <strain evidence="3">HannoverDv2000</strain>
    </source>
</reference>
<dbReference type="OrthoDB" id="5872525at2759"/>
<protein>
    <submittedName>
        <fullName evidence="2">Uncharacterized protein</fullName>
    </submittedName>
</protein>
<feature type="compositionally biased region" description="Basic and acidic residues" evidence="1">
    <location>
        <begin position="90"/>
        <end position="111"/>
    </location>
</feature>
<keyword evidence="3" id="KW-1185">Reference proteome</keyword>
<gene>
    <name evidence="2" type="ORF">DICVIV_01493</name>
</gene>
<evidence type="ECO:0000256" key="1">
    <source>
        <dbReference type="SAM" id="MobiDB-lite"/>
    </source>
</evidence>
<feature type="region of interest" description="Disordered" evidence="1">
    <location>
        <begin position="1"/>
        <end position="21"/>
    </location>
</feature>